<protein>
    <submittedName>
        <fullName evidence="1">Uncharacterized protein</fullName>
    </submittedName>
</protein>
<dbReference type="EMBL" id="BLLF01000243">
    <property type="protein sequence ID" value="GFH09542.1"/>
    <property type="molecule type" value="Genomic_DNA"/>
</dbReference>
<proteinExistence type="predicted"/>
<evidence type="ECO:0000313" key="1">
    <source>
        <dbReference type="EMBL" id="GFH09542.1"/>
    </source>
</evidence>
<dbReference type="Proteomes" id="UP000485058">
    <property type="component" value="Unassembled WGS sequence"/>
</dbReference>
<evidence type="ECO:0000313" key="2">
    <source>
        <dbReference type="Proteomes" id="UP000485058"/>
    </source>
</evidence>
<comment type="caution">
    <text evidence="1">The sequence shown here is derived from an EMBL/GenBank/DDBJ whole genome shotgun (WGS) entry which is preliminary data.</text>
</comment>
<gene>
    <name evidence="1" type="ORF">HaLaN_04709</name>
</gene>
<feature type="non-terminal residue" evidence="1">
    <location>
        <position position="1"/>
    </location>
</feature>
<name>A0A699Z2B1_HAELA</name>
<sequence>PPTTAAGHPRHWPRNSIFGTVFDPLHVILPPLGSTSHNGVASRRDELVAGGISVPSSLCCRRTCNSRLHPRMPSTYYHPYLNSPTARDEPDARLCAVCELTCAAKNRDGFVKVHRVGEDACHGRYLVVFGRASVLKSSVLVACQRAGLAPMAHRDCVLDEGLLKECYKQDEDADSFKCTVQGSRAQHSMYFSADTHGELMWSMTACACGARMSNPPQPCGAQCRGSMPLEPMPMLLDKEAARQAALNAECIRLMLWDNPGMPQFDTLNKDLLKAWCKHNNIRGVSSKSKNELRDMCLLKLREKVEAPRHM</sequence>
<accession>A0A699Z2B1</accession>
<reference evidence="1 2" key="1">
    <citation type="submission" date="2020-02" db="EMBL/GenBank/DDBJ databases">
        <title>Draft genome sequence of Haematococcus lacustris strain NIES-144.</title>
        <authorList>
            <person name="Morimoto D."/>
            <person name="Nakagawa S."/>
            <person name="Yoshida T."/>
            <person name="Sawayama S."/>
        </authorList>
    </citation>
    <scope>NUCLEOTIDE SEQUENCE [LARGE SCALE GENOMIC DNA]</scope>
    <source>
        <strain evidence="1 2">NIES-144</strain>
    </source>
</reference>
<keyword evidence="2" id="KW-1185">Reference proteome</keyword>
<organism evidence="1 2">
    <name type="scientific">Haematococcus lacustris</name>
    <name type="common">Green alga</name>
    <name type="synonym">Haematococcus pluvialis</name>
    <dbReference type="NCBI Taxonomy" id="44745"/>
    <lineage>
        <taxon>Eukaryota</taxon>
        <taxon>Viridiplantae</taxon>
        <taxon>Chlorophyta</taxon>
        <taxon>core chlorophytes</taxon>
        <taxon>Chlorophyceae</taxon>
        <taxon>CS clade</taxon>
        <taxon>Chlamydomonadales</taxon>
        <taxon>Haematococcaceae</taxon>
        <taxon>Haematococcus</taxon>
    </lineage>
</organism>
<dbReference type="AlphaFoldDB" id="A0A699Z2B1"/>